<evidence type="ECO:0000313" key="2">
    <source>
        <dbReference type="Proteomes" id="UP000078454"/>
    </source>
</evidence>
<comment type="caution">
    <text evidence="1">The sequence shown here is derived from an EMBL/GenBank/DDBJ whole genome shotgun (WGS) entry which is preliminary data.</text>
</comment>
<accession>A0A198ABB6</accession>
<reference evidence="1 2" key="1">
    <citation type="submission" date="2016-05" db="EMBL/GenBank/DDBJ databases">
        <title>Paenibacillus sp. 1ZS3-15 nov., isolated from the rhizosphere soil.</title>
        <authorList>
            <person name="Zhang X.X."/>
            <person name="Zhang J."/>
        </authorList>
    </citation>
    <scope>NUCLEOTIDE SEQUENCE [LARGE SCALE GENOMIC DNA]</scope>
    <source>
        <strain evidence="1 2">1ZS3-15</strain>
    </source>
</reference>
<evidence type="ECO:0008006" key="3">
    <source>
        <dbReference type="Google" id="ProtNLM"/>
    </source>
</evidence>
<dbReference type="AlphaFoldDB" id="A0A198ABB6"/>
<keyword evidence="2" id="KW-1185">Reference proteome</keyword>
<sequence length="87" mass="9939">MPTDFENDFNTLVAKTAELITGDTSPEMIEKIKIWAFFNHVHKALPALASHWNQSHPEGKAEMRKIFEEIRDLNQAKQAAKSDQTET</sequence>
<dbReference type="Pfam" id="PF10835">
    <property type="entry name" value="DUF2573"/>
    <property type="match status" value="1"/>
</dbReference>
<gene>
    <name evidence="1" type="ORF">A8708_00555</name>
</gene>
<dbReference type="InterPro" id="IPR020393">
    <property type="entry name" value="Uncharacterised_YusU"/>
</dbReference>
<dbReference type="RefSeq" id="WP_068664547.1">
    <property type="nucleotide sequence ID" value="NZ_LYPB01000065.1"/>
</dbReference>
<proteinExistence type="predicted"/>
<dbReference type="STRING" id="1850517.A8708_00555"/>
<evidence type="ECO:0000313" key="1">
    <source>
        <dbReference type="EMBL" id="OAS18457.1"/>
    </source>
</evidence>
<dbReference type="Proteomes" id="UP000078454">
    <property type="component" value="Unassembled WGS sequence"/>
</dbReference>
<dbReference type="EMBL" id="LYPB01000065">
    <property type="protein sequence ID" value="OAS18457.1"/>
    <property type="molecule type" value="Genomic_DNA"/>
</dbReference>
<dbReference type="OrthoDB" id="2619783at2"/>
<organism evidence="1 2">
    <name type="scientific">Paenibacillus oryzisoli</name>
    <dbReference type="NCBI Taxonomy" id="1850517"/>
    <lineage>
        <taxon>Bacteria</taxon>
        <taxon>Bacillati</taxon>
        <taxon>Bacillota</taxon>
        <taxon>Bacilli</taxon>
        <taxon>Bacillales</taxon>
        <taxon>Paenibacillaceae</taxon>
        <taxon>Paenibacillus</taxon>
    </lineage>
</organism>
<protein>
    <recommendedName>
        <fullName evidence="3">DUF2573 domain-containing protein</fullName>
    </recommendedName>
</protein>
<name>A0A198ABB6_9BACL</name>